<gene>
    <name evidence="2" type="ORF">LX69_03174</name>
</gene>
<keyword evidence="1" id="KW-0812">Transmembrane</keyword>
<protein>
    <submittedName>
        <fullName evidence="2">Uncharacterized protein</fullName>
    </submittedName>
</protein>
<evidence type="ECO:0000313" key="3">
    <source>
        <dbReference type="Proteomes" id="UP000249239"/>
    </source>
</evidence>
<organism evidence="2 3">
    <name type="scientific">Breznakibacter xylanolyticus</name>
    <dbReference type="NCBI Taxonomy" id="990"/>
    <lineage>
        <taxon>Bacteria</taxon>
        <taxon>Pseudomonadati</taxon>
        <taxon>Bacteroidota</taxon>
        <taxon>Bacteroidia</taxon>
        <taxon>Marinilabiliales</taxon>
        <taxon>Marinilabiliaceae</taxon>
        <taxon>Breznakibacter</taxon>
    </lineage>
</organism>
<sequence length="85" mass="10021">MCVRQFFLDHMSGNIGRVKSDTEFCTDWALWCFCFYINSLFLLSKFHVFVDRTIFMAILNFEKADGLFQFNGNMVHVSGARCHFF</sequence>
<keyword evidence="1" id="KW-0472">Membrane</keyword>
<reference evidence="2 3" key="1">
    <citation type="submission" date="2018-06" db="EMBL/GenBank/DDBJ databases">
        <title>Genomic Encyclopedia of Archaeal and Bacterial Type Strains, Phase II (KMG-II): from individual species to whole genera.</title>
        <authorList>
            <person name="Goeker M."/>
        </authorList>
    </citation>
    <scope>NUCLEOTIDE SEQUENCE [LARGE SCALE GENOMIC DNA]</scope>
    <source>
        <strain evidence="2 3">DSM 6779</strain>
    </source>
</reference>
<name>A0A2W7MUN9_9BACT</name>
<dbReference type="EMBL" id="QKZK01000041">
    <property type="protein sequence ID" value="PZX11291.1"/>
    <property type="molecule type" value="Genomic_DNA"/>
</dbReference>
<evidence type="ECO:0000256" key="1">
    <source>
        <dbReference type="SAM" id="Phobius"/>
    </source>
</evidence>
<keyword evidence="1" id="KW-1133">Transmembrane helix</keyword>
<dbReference type="Proteomes" id="UP000249239">
    <property type="component" value="Unassembled WGS sequence"/>
</dbReference>
<keyword evidence="3" id="KW-1185">Reference proteome</keyword>
<comment type="caution">
    <text evidence="2">The sequence shown here is derived from an EMBL/GenBank/DDBJ whole genome shotgun (WGS) entry which is preliminary data.</text>
</comment>
<evidence type="ECO:0000313" key="2">
    <source>
        <dbReference type="EMBL" id="PZX11291.1"/>
    </source>
</evidence>
<dbReference type="AlphaFoldDB" id="A0A2W7MUN9"/>
<proteinExistence type="predicted"/>
<accession>A0A2W7MUN9</accession>
<feature type="transmembrane region" description="Helical" evidence="1">
    <location>
        <begin position="28"/>
        <end position="50"/>
    </location>
</feature>